<organism evidence="1 2">
    <name type="scientific">Verrucomicrobia subdivision 6 bacterium BACL9 MAG-120820-bin42</name>
    <dbReference type="NCBI Taxonomy" id="1655634"/>
    <lineage>
        <taxon>Bacteria</taxon>
        <taxon>Pseudomonadati</taxon>
        <taxon>Verrucomicrobiota</taxon>
        <taxon>Verrucomicrobiia</taxon>
        <taxon>Verrucomicrobiales</taxon>
        <taxon>Verrucomicrobia subdivision 6</taxon>
    </lineage>
</organism>
<protein>
    <submittedName>
        <fullName evidence="1">Uncharacterized protein</fullName>
    </submittedName>
</protein>
<evidence type="ECO:0000313" key="1">
    <source>
        <dbReference type="EMBL" id="KRP31107.1"/>
    </source>
</evidence>
<comment type="caution">
    <text evidence="1">The sequence shown here is derived from an EMBL/GenBank/DDBJ whole genome shotgun (WGS) entry which is preliminary data.</text>
</comment>
<accession>A0A0R2X9J8</accession>
<dbReference type="EMBL" id="LIDM01000385">
    <property type="protein sequence ID" value="KRP31107.1"/>
    <property type="molecule type" value="Genomic_DNA"/>
</dbReference>
<dbReference type="AlphaFoldDB" id="A0A0R2X9J8"/>
<sequence length="287" mass="27903">MALGEAGQFQEALGGGGVGGKTFGGAVIGDSGGSEGLGDWFMAAGDFFDDGFFIEGESEGAANANILEGGASDIEAVEVGGEKRAGVEIGTSAQVGQHEGGDEAFIEEEIGLAGGVKIEGGAGPGDGEGVDARELGVVGVVVEGIFFERDAVIDFPIEEAVGAVADPSFGMGPAVPIFFDGGLMNGQVGGEGGEGGEVGGGVVQGDAESEVVGSREADRVAGGGALMKRFGLGNTEENFGVGGGGFGVESTEPAVAVVAGGEGLAIGPAEVGAKVEGVDFSVGRDVP</sequence>
<evidence type="ECO:0000313" key="2">
    <source>
        <dbReference type="Proteomes" id="UP000051557"/>
    </source>
</evidence>
<proteinExistence type="predicted"/>
<dbReference type="Proteomes" id="UP000051557">
    <property type="component" value="Unassembled WGS sequence"/>
</dbReference>
<gene>
    <name evidence="1" type="ORF">ABS32_07685</name>
</gene>
<name>A0A0R2X9J8_9BACT</name>
<reference evidence="1 2" key="1">
    <citation type="submission" date="2015-10" db="EMBL/GenBank/DDBJ databases">
        <title>Metagenome-Assembled Genomes uncover a global brackish microbiome.</title>
        <authorList>
            <person name="Hugerth L.W."/>
            <person name="Larsson J."/>
            <person name="Alneberg J."/>
            <person name="Lindh M.V."/>
            <person name="Legrand C."/>
            <person name="Pinhassi J."/>
            <person name="Andersson A.F."/>
        </authorList>
    </citation>
    <scope>NUCLEOTIDE SEQUENCE [LARGE SCALE GENOMIC DNA]</scope>
    <source>
        <strain evidence="1">BACL9 MAG-120820-bin42</strain>
    </source>
</reference>